<evidence type="ECO:0000256" key="1">
    <source>
        <dbReference type="SAM" id="Coils"/>
    </source>
</evidence>
<feature type="coiled-coil region" evidence="1">
    <location>
        <begin position="160"/>
        <end position="226"/>
    </location>
</feature>
<feature type="compositionally biased region" description="Low complexity" evidence="2">
    <location>
        <begin position="1243"/>
        <end position="1265"/>
    </location>
</feature>
<feature type="region of interest" description="Disordered" evidence="2">
    <location>
        <begin position="41"/>
        <end position="61"/>
    </location>
</feature>
<dbReference type="OrthoDB" id="4088568at2759"/>
<dbReference type="EMBL" id="CENE01000002">
    <property type="protein sequence ID" value="CEQ39273.1"/>
    <property type="molecule type" value="Genomic_DNA"/>
</dbReference>
<evidence type="ECO:0000256" key="2">
    <source>
        <dbReference type="SAM" id="MobiDB-lite"/>
    </source>
</evidence>
<feature type="region of interest" description="Disordered" evidence="2">
    <location>
        <begin position="432"/>
        <end position="658"/>
    </location>
</feature>
<feature type="non-terminal residue" evidence="3">
    <location>
        <position position="1"/>
    </location>
</feature>
<protein>
    <submittedName>
        <fullName evidence="3">SPOSA6832_00794-mRNA-1:cds</fullName>
    </submittedName>
</protein>
<name>A0A0D6EHM6_SPOSA</name>
<feature type="compositionally biased region" description="Polar residues" evidence="2">
    <location>
        <begin position="625"/>
        <end position="640"/>
    </location>
</feature>
<feature type="region of interest" description="Disordered" evidence="2">
    <location>
        <begin position="1011"/>
        <end position="1030"/>
    </location>
</feature>
<evidence type="ECO:0000313" key="3">
    <source>
        <dbReference type="EMBL" id="CEQ39273.1"/>
    </source>
</evidence>
<feature type="region of interest" description="Disordered" evidence="2">
    <location>
        <begin position="899"/>
        <end position="923"/>
    </location>
</feature>
<feature type="region of interest" description="Disordered" evidence="2">
    <location>
        <begin position="344"/>
        <end position="371"/>
    </location>
</feature>
<feature type="compositionally biased region" description="Basic and acidic residues" evidence="2">
    <location>
        <begin position="41"/>
        <end position="50"/>
    </location>
</feature>
<reference evidence="4" key="1">
    <citation type="submission" date="2015-02" db="EMBL/GenBank/DDBJ databases">
        <authorList>
            <person name="Gon?alves P."/>
        </authorList>
    </citation>
    <scope>NUCLEOTIDE SEQUENCE [LARGE SCALE GENOMIC DNA]</scope>
</reference>
<feature type="compositionally biased region" description="Polar residues" evidence="2">
    <location>
        <begin position="569"/>
        <end position="588"/>
    </location>
</feature>
<evidence type="ECO:0000313" key="4">
    <source>
        <dbReference type="Proteomes" id="UP000243876"/>
    </source>
</evidence>
<sequence length="1304" mass="137608">MVPAPGSSPPLSPTSTSSSPSRSAPPPKDYANIVRSIQRRSAERLADEHSASSWRLKGATGAGGVSQDLEADLKLAAQIGQTLLEEKVALTQRLNSVEKGNQKLLDRLTASVKENAQLQRRLEEAVGNLEQADASNRALLVSLEEDRKTISRLSVDSGKLVAVSATLKSLQRTHEDTRQELAAERKRAGAAEAKMRKQGERVGELEERLKKAIQDLEEMRQDKVLRSRKSHDALAKVRARYGRAGGAKPPEVPPLPGTEGLSENTEAKELLKLVENLVTENNMLRSESMELHGLLESSRDEQVDLRSAMANQEIFPEEDEEGVRRAEDDGVPISVDRRRFSTLSTNSAPPLRSESIVSPSPSQAGFDFDQHHLPLSPASTYAMPYNRSWAAPASLSHSQRAADLSRTFSISSIASGEEQASFASQAGVGVQRSASLRRKPPPVSSSSTSALSGGMIPVGRRGHSRRAMSVDVSMPLPPIDPGSAPVSPRFDYSPSKRAPSIFSNASEEPEPFVRPRRHHRPLSLSLGPSLFPDVPENESPRARSHSRRDPQATFHPSPSAGDSLASAPSGFSLSSPTKRLRTRSSNSPGRERRVIVKVDSSTQTTPPSTPPQPAHSHLPHLSHPYSTTSTPQRSPHSLTFSRSPSPQPGPAPSQTSISDLSDDRLLEATSSPGGSGLGTIEQRTLALGHLIEYVAKLLGRIQGADIATQEKRLKKQNLPGGDVKHLAQANLRDLITEIDSMRNHFRRVLEQERASLAKEALASPHISSESLVSRRDFVSLVKLLRDLLFEASRLRSIVNRVQLEPVLASQLNELDDPNAAAVDLDRPGASKSAGTAGGLLAPLSRLFGSSLSPDEHPTLMSRASSAQLRAPPKRGGSSAITSATVNVDFGKAGVRASSIEPTASPTAAPSPQRSPAPSPSITKRDLSSIFAGSTSRAGSAAEPWVVLPSTVTIAQPPPASSRPPPLSQAQPTPKPSLATTASSYLPFGRLLSSYRPALSATTNAVLDSLPHALPRAPPSAPSTATEDLPSTLLERQLRPRGLSDSSIRSSFLSHGLGANPHHRILTPATLALSSEPARIQVPVVVADSSSAVSSSSMAASLASTGAGGAIDALRQQLDADESLLSTSGGSGGGGGAVSRRASAANLRARASQARLREQILSRPVPSSAATDSTLSLPISPGTAAPSAVPSSLSTSPVAPIHISPPSPLKSRAPHHGHDHDQISSAHRSSVPQSQSSPSPPLHPGSNSSSLLGTLSGWSSSWVSDGGTSGGARGGAAAGGGGRHAYATGGLPESYKERRRLGREG</sequence>
<feature type="compositionally biased region" description="Polar residues" evidence="2">
    <location>
        <begin position="1167"/>
        <end position="1176"/>
    </location>
</feature>
<feature type="region of interest" description="Disordered" evidence="2">
    <location>
        <begin position="852"/>
        <end position="882"/>
    </location>
</feature>
<feature type="region of interest" description="Disordered" evidence="2">
    <location>
        <begin position="1157"/>
        <end position="1304"/>
    </location>
</feature>
<gene>
    <name evidence="3" type="primary">SPOSA6832_00794</name>
</gene>
<feature type="compositionally biased region" description="Low complexity" evidence="2">
    <location>
        <begin position="899"/>
        <end position="911"/>
    </location>
</feature>
<feature type="coiled-coil region" evidence="1">
    <location>
        <begin position="101"/>
        <end position="135"/>
    </location>
</feature>
<feature type="compositionally biased region" description="Low complexity" evidence="2">
    <location>
        <begin position="13"/>
        <end position="22"/>
    </location>
</feature>
<feature type="compositionally biased region" description="Low complexity" evidence="2">
    <location>
        <begin position="1223"/>
        <end position="1236"/>
    </location>
</feature>
<feature type="compositionally biased region" description="Gly residues" evidence="2">
    <location>
        <begin position="1266"/>
        <end position="1282"/>
    </location>
</feature>
<accession>A0A0D6EHM6</accession>
<keyword evidence="1" id="KW-0175">Coiled coil</keyword>
<feature type="compositionally biased region" description="Low complexity" evidence="2">
    <location>
        <begin position="522"/>
        <end position="532"/>
    </location>
</feature>
<proteinExistence type="predicted"/>
<feature type="compositionally biased region" description="Pro residues" evidence="2">
    <location>
        <begin position="955"/>
        <end position="966"/>
    </location>
</feature>
<feature type="region of interest" description="Disordered" evidence="2">
    <location>
        <begin position="955"/>
        <end position="980"/>
    </location>
</feature>
<organism evidence="3 4">
    <name type="scientific">Sporidiobolus salmonicolor</name>
    <name type="common">Yeast-like fungus</name>
    <name type="synonym">Sporobolomyces salmonicolor</name>
    <dbReference type="NCBI Taxonomy" id="5005"/>
    <lineage>
        <taxon>Eukaryota</taxon>
        <taxon>Fungi</taxon>
        <taxon>Dikarya</taxon>
        <taxon>Basidiomycota</taxon>
        <taxon>Pucciniomycotina</taxon>
        <taxon>Microbotryomycetes</taxon>
        <taxon>Sporidiobolales</taxon>
        <taxon>Sporidiobolaceae</taxon>
        <taxon>Sporobolomyces</taxon>
    </lineage>
</organism>
<dbReference type="Proteomes" id="UP000243876">
    <property type="component" value="Unassembled WGS sequence"/>
</dbReference>
<feature type="compositionally biased region" description="Pro residues" evidence="2">
    <location>
        <begin position="1"/>
        <end position="12"/>
    </location>
</feature>
<feature type="region of interest" description="Disordered" evidence="2">
    <location>
        <begin position="1"/>
        <end position="29"/>
    </location>
</feature>
<keyword evidence="4" id="KW-1185">Reference proteome</keyword>
<feature type="compositionally biased region" description="Low complexity" evidence="2">
    <location>
        <begin position="614"/>
        <end position="624"/>
    </location>
</feature>